<evidence type="ECO:0000259" key="6">
    <source>
        <dbReference type="Pfam" id="PF07282"/>
    </source>
</evidence>
<keyword evidence="8" id="KW-1185">Reference proteome</keyword>
<organism evidence="7 8">
    <name type="scientific">Nesterenkonia alkaliphila</name>
    <dbReference type="NCBI Taxonomy" id="1463631"/>
    <lineage>
        <taxon>Bacteria</taxon>
        <taxon>Bacillati</taxon>
        <taxon>Actinomycetota</taxon>
        <taxon>Actinomycetes</taxon>
        <taxon>Micrococcales</taxon>
        <taxon>Micrococcaceae</taxon>
        <taxon>Nesterenkonia</taxon>
    </lineage>
</organism>
<keyword evidence="3" id="KW-0238">DNA-binding</keyword>
<comment type="caution">
    <text evidence="7">The sequence shown here is derived from an EMBL/GenBank/DDBJ whole genome shotgun (WGS) entry which is preliminary data.</text>
</comment>
<dbReference type="Pfam" id="PF01385">
    <property type="entry name" value="OrfB_IS605"/>
    <property type="match status" value="1"/>
</dbReference>
<dbReference type="OrthoDB" id="6230307at2"/>
<evidence type="ECO:0000313" key="8">
    <source>
        <dbReference type="Proteomes" id="UP000460157"/>
    </source>
</evidence>
<keyword evidence="4" id="KW-0233">DNA recombination</keyword>
<evidence type="ECO:0000256" key="3">
    <source>
        <dbReference type="ARBA" id="ARBA00023125"/>
    </source>
</evidence>
<dbReference type="InterPro" id="IPR010095">
    <property type="entry name" value="Cas12f1-like_TNB"/>
</dbReference>
<name>A0A7K1ULF6_9MICC</name>
<protein>
    <submittedName>
        <fullName evidence="7">Transposase</fullName>
    </submittedName>
</protein>
<dbReference type="Proteomes" id="UP000460157">
    <property type="component" value="Unassembled WGS sequence"/>
</dbReference>
<keyword evidence="2" id="KW-0815">Transposition</keyword>
<evidence type="ECO:0000259" key="5">
    <source>
        <dbReference type="Pfam" id="PF01385"/>
    </source>
</evidence>
<gene>
    <name evidence="7" type="ORF">GNZ21_12980</name>
</gene>
<dbReference type="NCBIfam" id="NF040570">
    <property type="entry name" value="guided_TnpB"/>
    <property type="match status" value="1"/>
</dbReference>
<dbReference type="GO" id="GO:0032196">
    <property type="term" value="P:transposition"/>
    <property type="evidence" value="ECO:0007669"/>
    <property type="project" value="UniProtKB-KW"/>
</dbReference>
<evidence type="ECO:0000313" key="7">
    <source>
        <dbReference type="EMBL" id="MVT27254.1"/>
    </source>
</evidence>
<dbReference type="GO" id="GO:0006310">
    <property type="term" value="P:DNA recombination"/>
    <property type="evidence" value="ECO:0007669"/>
    <property type="project" value="UniProtKB-KW"/>
</dbReference>
<dbReference type="EMBL" id="WRPM01000095">
    <property type="protein sequence ID" value="MVT27254.1"/>
    <property type="molecule type" value="Genomic_DNA"/>
</dbReference>
<dbReference type="GO" id="GO:0003677">
    <property type="term" value="F:DNA binding"/>
    <property type="evidence" value="ECO:0007669"/>
    <property type="project" value="UniProtKB-KW"/>
</dbReference>
<feature type="domain" description="Probable transposase IS891/IS1136/IS1341" evidence="5">
    <location>
        <begin position="205"/>
        <end position="326"/>
    </location>
</feature>
<feature type="domain" description="Cas12f1-like TNB" evidence="6">
    <location>
        <begin position="349"/>
        <end position="410"/>
    </location>
</feature>
<evidence type="ECO:0000256" key="2">
    <source>
        <dbReference type="ARBA" id="ARBA00022578"/>
    </source>
</evidence>
<sequence>MATKTVRYTFRLRASARAEAALMREYSLCRAVWNHMVAESRNRHQHRRAFKQSGLSTRYVDQRGMLRDCFEFGYNEASRWLTMLRHALVDEAGRQWLAEGSAVAQQQMVRAFASARRKALMDIKKRVPVSRRRGLPRFKSRRTSFPSLNYSKDGFRLAESDGRTRLRLAGGIVLSVVWSRQLPSLPRSVRVYQDSLGHWYACFVVLLELDAEPGPPSAALGIDWGVATTATTVHVDTSTGQKDFSDSYDLAHPQFGKAAAAELARAQKRMARRRGSKGQPKSKGYVRARREAARVYKRVANRRRDTGHKWARRVVAAHSKIAVEDFRPRFLAKTSMARKSSDAGIALLKGILIWHASVAGVDLQLVDPRYTTTDCANCDARTKHHLPLGQRTYTCESCGVSRPRDKNSAAVMVVRAGFIPGGAEDVRPGVAAVPTRQSEPEIS</sequence>
<dbReference type="Pfam" id="PF07282">
    <property type="entry name" value="Cas12f1-like_TNB"/>
    <property type="match status" value="1"/>
</dbReference>
<dbReference type="InterPro" id="IPR001959">
    <property type="entry name" value="Transposase"/>
</dbReference>
<comment type="similarity">
    <text evidence="1">In the C-terminal section; belongs to the transposase 35 family.</text>
</comment>
<dbReference type="AlphaFoldDB" id="A0A7K1ULF6"/>
<proteinExistence type="inferred from homology"/>
<reference evidence="7 8" key="1">
    <citation type="submission" date="2019-12" db="EMBL/GenBank/DDBJ databases">
        <title>Nesterenkonia muleiensis sp. nov., a novel actinobacterium isolated from sap of Populus euphratica.</title>
        <authorList>
            <person name="Wang R."/>
        </authorList>
    </citation>
    <scope>NUCLEOTIDE SEQUENCE [LARGE SCALE GENOMIC DNA]</scope>
    <source>
        <strain evidence="7 8">F10</strain>
    </source>
</reference>
<dbReference type="RefSeq" id="WP_157325015.1">
    <property type="nucleotide sequence ID" value="NZ_BMFX01000002.1"/>
</dbReference>
<evidence type="ECO:0000256" key="1">
    <source>
        <dbReference type="ARBA" id="ARBA00008761"/>
    </source>
</evidence>
<accession>A0A7K1ULF6</accession>
<evidence type="ECO:0000256" key="4">
    <source>
        <dbReference type="ARBA" id="ARBA00023172"/>
    </source>
</evidence>